<dbReference type="KEGG" id="nvn:NVIE_022690"/>
<organism evidence="1 2">
    <name type="scientific">Nitrososphaera viennensis EN76</name>
    <dbReference type="NCBI Taxonomy" id="926571"/>
    <lineage>
        <taxon>Archaea</taxon>
        <taxon>Nitrososphaerota</taxon>
        <taxon>Nitrososphaeria</taxon>
        <taxon>Nitrososphaerales</taxon>
        <taxon>Nitrososphaeraceae</taxon>
        <taxon>Nitrososphaera</taxon>
    </lineage>
</organism>
<dbReference type="Proteomes" id="UP000027093">
    <property type="component" value="Chromosome"/>
</dbReference>
<sequence length="49" mass="5594">MANTIRIKHGNNYELEVTTDDINELPAMVDRAVKKFLSGFQTTYSKEGF</sequence>
<dbReference type="RefSeq" id="WP_158435209.1">
    <property type="nucleotide sequence ID" value="NZ_CP007536.1"/>
</dbReference>
<reference evidence="1 2" key="1">
    <citation type="journal article" date="2014" name="Int. J. Syst. Evol. Microbiol.">
        <title>Nitrososphaera viennensis gen. nov., sp. nov., an aerobic and mesophilic, ammonia-oxidizing archaeon from soil and a member of the archaeal phylum Thaumarchaeota.</title>
        <authorList>
            <person name="Stieglmeier M."/>
            <person name="Klingl A."/>
            <person name="Alves R.J."/>
            <person name="Rittmann S.K."/>
            <person name="Melcher M."/>
            <person name="Leisch N."/>
            <person name="Schleper C."/>
        </authorList>
    </citation>
    <scope>NUCLEOTIDE SEQUENCE [LARGE SCALE GENOMIC DNA]</scope>
    <source>
        <strain evidence="1">EN76</strain>
    </source>
</reference>
<gene>
    <name evidence="1" type="ORF">NVIE_022690</name>
</gene>
<dbReference type="GeneID" id="74947511"/>
<evidence type="ECO:0000313" key="1">
    <source>
        <dbReference type="EMBL" id="AIC16530.1"/>
    </source>
</evidence>
<proteinExistence type="predicted"/>
<protein>
    <submittedName>
        <fullName evidence="1">Uncharacterized protein</fullName>
    </submittedName>
</protein>
<keyword evidence="2" id="KW-1185">Reference proteome</keyword>
<dbReference type="HOGENOM" id="CLU_3130984_0_0_2"/>
<dbReference type="STRING" id="926571.NVIE_022690"/>
<dbReference type="AlphaFoldDB" id="A0A060HMZ2"/>
<dbReference type="EMBL" id="CP007536">
    <property type="protein sequence ID" value="AIC16530.1"/>
    <property type="molecule type" value="Genomic_DNA"/>
</dbReference>
<accession>A0A060HMZ2</accession>
<name>A0A060HMZ2_9ARCH</name>
<evidence type="ECO:0000313" key="2">
    <source>
        <dbReference type="Proteomes" id="UP000027093"/>
    </source>
</evidence>